<dbReference type="PANTHER" id="PTHR35889">
    <property type="entry name" value="CYCLOINULO-OLIGOSACCHARIDE FRUCTANOTRANSFERASE-RELATED"/>
    <property type="match status" value="1"/>
</dbReference>
<sequence precursor="true">MRHALLAAAAVLALAPRAAADVDFARDVRPVLTEYCFACHGPDEKGRKADLRLDTRDGLTAAAKEVLARVTSAEPTERMPPPKGGKALTPAQVGAIKSWVEGGAKWSAHWAFETPKRPPVPATTPAVVNPIDAFVRARLLKDGLAPAPEASRETLIRRLSLDLTGLPPTPQEVDAFLADAAPNAYEKVVDRLLASPHYGERMAMPWLDYARFADSNGFQTDSSRAMWPWRDWVVRAFNRNLPYDQFTIQQLAGDMLANPTRDQIIATGFNRNHRLNGEGGLIGEEWRVETVIDRVDTTALTWLGMTAGCARCHDHKYDPISQAEYYRLFAFFNNVPESGTLAANRGGGNSDPAVTVPLPGQEAELAKLKDAVGAAEKAAADAAKELPKLVAAWEPGFKASHAEVKEAWTVLAPRSVAGSGMGKFEKQADGSYLAVGQSPPYDLYTVVAPVAAGPLSAVLLECLPDKSLPNQSVGRAPNGNFVLTSIEAEVTAPSLKEPRKLRFVRAVADYSQPGWDVKNLLGGDPKRGWAADGPTRRAPLKAALVADTAVEVPADATITVKLLHEALNHHSVGRFRLSVTGATPGTVTLAGPRIPPAVKAVLDTDPAKRTPTQTATLADFYRTTADGPVKRADAALAAARKRLADFDAALPTVMVMQEGTPRDAFVLVRGQYDRRGAKVTPGVPAALPPLPAGAKADRLSFARWVASAENPLTARVWANRAWEHFFGTGLVRSTENLGTQAEFPSHPELLDWLATEFVRLGWDMKAMHKLIVTSATYRQSSRVTPALVQRDPDNRLLARGPRFRLPGELVRDQALAAAGLLTRTLGGPSVRPYMPAGVWDEVSVYGDLRNYRMDAGPDRHRRTMYTVWKRTAAPPTMLLFDAPNREVCTVRRSRTNTPLQALALLNEFTYVEAARALAARMKAEGGADPLAYGFRVVTARRPTAAELAVLSDGYAADVARFRADPDAAKRLAGDAEQAALTLTANVLLNLDEVVTRE</sequence>
<keyword evidence="1" id="KW-0732">Signal</keyword>
<feature type="signal peptide" evidence="1">
    <location>
        <begin position="1"/>
        <end position="20"/>
    </location>
</feature>
<dbReference type="Gene3D" id="1.10.760.10">
    <property type="entry name" value="Cytochrome c-like domain"/>
    <property type="match status" value="1"/>
</dbReference>
<dbReference type="Pfam" id="PF07635">
    <property type="entry name" value="PSCyt1"/>
    <property type="match status" value="1"/>
</dbReference>
<name>A0A517Y0B6_9BACT</name>
<feature type="domain" description="Cytochrome C Planctomycete-type" evidence="4">
    <location>
        <begin position="36"/>
        <end position="82"/>
    </location>
</feature>
<feature type="domain" description="DUF1553" evidence="3">
    <location>
        <begin position="697"/>
        <end position="951"/>
    </location>
</feature>
<organism evidence="5 6">
    <name type="scientific">Urbifossiella limnaea</name>
    <dbReference type="NCBI Taxonomy" id="2528023"/>
    <lineage>
        <taxon>Bacteria</taxon>
        <taxon>Pseudomonadati</taxon>
        <taxon>Planctomycetota</taxon>
        <taxon>Planctomycetia</taxon>
        <taxon>Gemmatales</taxon>
        <taxon>Gemmataceae</taxon>
        <taxon>Urbifossiella</taxon>
    </lineage>
</organism>
<dbReference type="Pfam" id="PF07583">
    <property type="entry name" value="PSCyt2"/>
    <property type="match status" value="1"/>
</dbReference>
<dbReference type="RefSeq" id="WP_145243300.1">
    <property type="nucleotide sequence ID" value="NZ_CP036273.1"/>
</dbReference>
<protein>
    <submittedName>
        <fullName evidence="5">Planctomycete cytochrome C</fullName>
    </submittedName>
</protein>
<evidence type="ECO:0000313" key="6">
    <source>
        <dbReference type="Proteomes" id="UP000319576"/>
    </source>
</evidence>
<evidence type="ECO:0000256" key="1">
    <source>
        <dbReference type="SAM" id="SignalP"/>
    </source>
</evidence>
<gene>
    <name evidence="5" type="ORF">ETAA1_51980</name>
</gene>
<dbReference type="GO" id="GO:0020037">
    <property type="term" value="F:heme binding"/>
    <property type="evidence" value="ECO:0007669"/>
    <property type="project" value="InterPro"/>
</dbReference>
<feature type="domain" description="DUF1549" evidence="2">
    <location>
        <begin position="130"/>
        <end position="336"/>
    </location>
</feature>
<dbReference type="InterPro" id="IPR036909">
    <property type="entry name" value="Cyt_c-like_dom_sf"/>
</dbReference>
<keyword evidence="6" id="KW-1185">Reference proteome</keyword>
<evidence type="ECO:0000259" key="3">
    <source>
        <dbReference type="Pfam" id="PF07587"/>
    </source>
</evidence>
<evidence type="ECO:0000259" key="2">
    <source>
        <dbReference type="Pfam" id="PF07583"/>
    </source>
</evidence>
<proteinExistence type="predicted"/>
<evidence type="ECO:0000259" key="4">
    <source>
        <dbReference type="Pfam" id="PF07635"/>
    </source>
</evidence>
<dbReference type="AlphaFoldDB" id="A0A517Y0B6"/>
<reference evidence="5 6" key="1">
    <citation type="submission" date="2019-02" db="EMBL/GenBank/DDBJ databases">
        <title>Deep-cultivation of Planctomycetes and their phenomic and genomic characterization uncovers novel biology.</title>
        <authorList>
            <person name="Wiegand S."/>
            <person name="Jogler M."/>
            <person name="Boedeker C."/>
            <person name="Pinto D."/>
            <person name="Vollmers J."/>
            <person name="Rivas-Marin E."/>
            <person name="Kohn T."/>
            <person name="Peeters S.H."/>
            <person name="Heuer A."/>
            <person name="Rast P."/>
            <person name="Oberbeckmann S."/>
            <person name="Bunk B."/>
            <person name="Jeske O."/>
            <person name="Meyerdierks A."/>
            <person name="Storesund J.E."/>
            <person name="Kallscheuer N."/>
            <person name="Luecker S."/>
            <person name="Lage O.M."/>
            <person name="Pohl T."/>
            <person name="Merkel B.J."/>
            <person name="Hornburger P."/>
            <person name="Mueller R.-W."/>
            <person name="Bruemmer F."/>
            <person name="Labrenz M."/>
            <person name="Spormann A.M."/>
            <person name="Op den Camp H."/>
            <person name="Overmann J."/>
            <person name="Amann R."/>
            <person name="Jetten M.S.M."/>
            <person name="Mascher T."/>
            <person name="Medema M.H."/>
            <person name="Devos D.P."/>
            <person name="Kaster A.-K."/>
            <person name="Ovreas L."/>
            <person name="Rohde M."/>
            <person name="Galperin M.Y."/>
            <person name="Jogler C."/>
        </authorList>
    </citation>
    <scope>NUCLEOTIDE SEQUENCE [LARGE SCALE GENOMIC DNA]</scope>
    <source>
        <strain evidence="5 6">ETA_A1</strain>
    </source>
</reference>
<dbReference type="EMBL" id="CP036273">
    <property type="protein sequence ID" value="QDU23206.1"/>
    <property type="molecule type" value="Genomic_DNA"/>
</dbReference>
<dbReference type="InterPro" id="IPR011429">
    <property type="entry name" value="Cyt_c_Planctomycete-type"/>
</dbReference>
<dbReference type="SUPFAM" id="SSF46626">
    <property type="entry name" value="Cytochrome c"/>
    <property type="match status" value="1"/>
</dbReference>
<dbReference type="Proteomes" id="UP000319576">
    <property type="component" value="Chromosome"/>
</dbReference>
<dbReference type="OrthoDB" id="127107at2"/>
<accession>A0A517Y0B6</accession>
<dbReference type="KEGG" id="uli:ETAA1_51980"/>
<dbReference type="PANTHER" id="PTHR35889:SF3">
    <property type="entry name" value="F-BOX DOMAIN-CONTAINING PROTEIN"/>
    <property type="match status" value="1"/>
</dbReference>
<dbReference type="GO" id="GO:0009055">
    <property type="term" value="F:electron transfer activity"/>
    <property type="evidence" value="ECO:0007669"/>
    <property type="project" value="InterPro"/>
</dbReference>
<evidence type="ECO:0000313" key="5">
    <source>
        <dbReference type="EMBL" id="QDU23206.1"/>
    </source>
</evidence>
<dbReference type="InterPro" id="IPR011444">
    <property type="entry name" value="DUF1549"/>
</dbReference>
<dbReference type="InterPro" id="IPR022655">
    <property type="entry name" value="DUF1553"/>
</dbReference>
<feature type="chain" id="PRO_5021974657" evidence="1">
    <location>
        <begin position="21"/>
        <end position="997"/>
    </location>
</feature>
<dbReference type="Pfam" id="PF07587">
    <property type="entry name" value="PSD1"/>
    <property type="match status" value="1"/>
</dbReference>